<dbReference type="PANTHER" id="PTHR37836">
    <property type="entry name" value="LMO1036 PROTEIN"/>
    <property type="match status" value="1"/>
</dbReference>
<dbReference type="KEGG" id="lcr:LCRIS_01591"/>
<dbReference type="PATRIC" id="fig|748671.3.peg.1566"/>
<evidence type="ECO:0000313" key="3">
    <source>
        <dbReference type="Proteomes" id="UP000002371"/>
    </source>
</evidence>
<evidence type="ECO:0000259" key="1">
    <source>
        <dbReference type="Pfam" id="PF13204"/>
    </source>
</evidence>
<dbReference type="AlphaFoldDB" id="D5GZ29"/>
<feature type="domain" description="Apiosidase-like catalytic" evidence="1">
    <location>
        <begin position="5"/>
        <end position="345"/>
    </location>
</feature>
<sequence>MITTKGKYLYKDGKRFFYLADTCWSGFTSIEMPDWKYYLDTRKREGFNAIQINVLRQYDSTAPIDEREPFPIVYHDDGNYEYDYTKPNQAYFDNAKKMLEEMVKRDMVPVLVLLWGNFVPGTWMNDNKNPFLSRVHKPQIMPYEQLHDYISYVVNTFKEFNPIYFVSGDVGFDDTEDQQPEKTIKYYREVLKVAKEADPDGVFTFHINDKAKTMPEDFLNDTNMYCYQSGHGIANQANAYLVPEKMRKEGYKKPIIDAELCYEGLDKFGAKQPAKYSAYEVREAAWRAVLSGSDAGLGYGSYGIWPWNDNYREGQQMTGFLKPYDWRECLKFRGAKDMGFLKDTVLCYGADGLNPVDSSLLESPTIRAAENSDYLLVYNPVANPIDLSKLNVKDGQCKVVDLQTLRPLEGSIKNGIVAMEPVVEDELIVIKK</sequence>
<dbReference type="RefSeq" id="WP_013086742.1">
    <property type="nucleotide sequence ID" value="NC_014106.1"/>
</dbReference>
<dbReference type="Gene3D" id="3.20.20.80">
    <property type="entry name" value="Glycosidases"/>
    <property type="match status" value="1"/>
</dbReference>
<dbReference type="HOGENOM" id="CLU_023504_2_0_9"/>
<proteinExistence type="predicted"/>
<reference key="2">
    <citation type="submission" date="2010-03" db="EMBL/GenBank/DDBJ databases">
        <title>Genome Sequence of Lactobacillus crispatus ST1.</title>
        <authorList>
            <person name="Ojala T."/>
            <person name="Kuparinen V."/>
            <person name="Koskinen J.P."/>
            <person name="Alatalo E."/>
            <person name="Holm L."/>
            <person name="Auvinen P."/>
            <person name="Edelman S."/>
            <person name="Westerlund-Wikstroem B."/>
            <person name="Korhonen T.K."/>
            <person name="Paulin L."/>
            <person name="Kankainen M."/>
        </authorList>
    </citation>
    <scope>NUCLEOTIDE SEQUENCE</scope>
    <source>
        <strain>ST1</strain>
    </source>
</reference>
<dbReference type="PANTHER" id="PTHR37836:SF3">
    <property type="entry name" value="ENDOGLUCANASE"/>
    <property type="match status" value="1"/>
</dbReference>
<dbReference type="Proteomes" id="UP000002371">
    <property type="component" value="Chromosome"/>
</dbReference>
<dbReference type="eggNOG" id="COG2730">
    <property type="taxonomic scope" value="Bacteria"/>
</dbReference>
<dbReference type="InterPro" id="IPR017853">
    <property type="entry name" value="GH"/>
</dbReference>
<name>D5GZ29_LACCS</name>
<organism evidence="2 3">
    <name type="scientific">Lactobacillus crispatus (strain ST1)</name>
    <dbReference type="NCBI Taxonomy" id="748671"/>
    <lineage>
        <taxon>Bacteria</taxon>
        <taxon>Bacillati</taxon>
        <taxon>Bacillota</taxon>
        <taxon>Bacilli</taxon>
        <taxon>Lactobacillales</taxon>
        <taxon>Lactobacillaceae</taxon>
        <taxon>Lactobacillus</taxon>
    </lineage>
</organism>
<gene>
    <name evidence="2" type="ordered locus">LCRIS_01591</name>
</gene>
<accession>D5GZ29</accession>
<dbReference type="Pfam" id="PF13204">
    <property type="entry name" value="Apiosidase"/>
    <property type="match status" value="1"/>
</dbReference>
<dbReference type="EMBL" id="FN692037">
    <property type="protein sequence ID" value="CBL51038.1"/>
    <property type="molecule type" value="Genomic_DNA"/>
</dbReference>
<evidence type="ECO:0000313" key="2">
    <source>
        <dbReference type="EMBL" id="CBL51038.1"/>
    </source>
</evidence>
<dbReference type="SUPFAM" id="SSF51445">
    <property type="entry name" value="(Trans)glycosidases"/>
    <property type="match status" value="1"/>
</dbReference>
<reference evidence="2 3" key="1">
    <citation type="journal article" date="2010" name="J. Bacteriol.">
        <title>Genome sequence of Lactobacillus crispatus ST1.</title>
        <authorList>
            <person name="Ojala T."/>
            <person name="Kuparinen V."/>
            <person name="Koskinen J.P."/>
            <person name="Alatalo E."/>
            <person name="Holm L."/>
            <person name="Auvinen P."/>
            <person name="Edelman S."/>
            <person name="Westerlund-Wikstrom B."/>
            <person name="Korhonen T.K."/>
            <person name="Paulin L."/>
            <person name="Kankainen M."/>
        </authorList>
    </citation>
    <scope>NUCLEOTIDE SEQUENCE [LARGE SCALE GENOMIC DNA]</scope>
    <source>
        <strain evidence="2 3">ST1</strain>
    </source>
</reference>
<dbReference type="InterPro" id="IPR025277">
    <property type="entry name" value="Apiosidase-like_cat_dom"/>
</dbReference>
<protein>
    <submittedName>
        <fullName evidence="2">Beta-glucosidase</fullName>
    </submittedName>
</protein>